<keyword evidence="1" id="KW-0812">Transmembrane</keyword>
<keyword evidence="1" id="KW-0472">Membrane</keyword>
<dbReference type="EMBL" id="GBXM01051556">
    <property type="protein sequence ID" value="JAH57021.1"/>
    <property type="molecule type" value="Transcribed_RNA"/>
</dbReference>
<reference evidence="2" key="1">
    <citation type="submission" date="2014-11" db="EMBL/GenBank/DDBJ databases">
        <authorList>
            <person name="Amaro Gonzalez C."/>
        </authorList>
    </citation>
    <scope>NUCLEOTIDE SEQUENCE</scope>
</reference>
<evidence type="ECO:0000256" key="1">
    <source>
        <dbReference type="SAM" id="Phobius"/>
    </source>
</evidence>
<protein>
    <submittedName>
        <fullName evidence="2">Uncharacterized protein</fullName>
    </submittedName>
</protein>
<dbReference type="AlphaFoldDB" id="A0A0E9TTZ0"/>
<feature type="transmembrane region" description="Helical" evidence="1">
    <location>
        <begin position="20"/>
        <end position="40"/>
    </location>
</feature>
<organism evidence="2">
    <name type="scientific">Anguilla anguilla</name>
    <name type="common">European freshwater eel</name>
    <name type="synonym">Muraena anguilla</name>
    <dbReference type="NCBI Taxonomy" id="7936"/>
    <lineage>
        <taxon>Eukaryota</taxon>
        <taxon>Metazoa</taxon>
        <taxon>Chordata</taxon>
        <taxon>Craniata</taxon>
        <taxon>Vertebrata</taxon>
        <taxon>Euteleostomi</taxon>
        <taxon>Actinopterygii</taxon>
        <taxon>Neopterygii</taxon>
        <taxon>Teleostei</taxon>
        <taxon>Anguilliformes</taxon>
        <taxon>Anguillidae</taxon>
        <taxon>Anguilla</taxon>
    </lineage>
</organism>
<accession>A0A0E9TTZ0</accession>
<keyword evidence="1" id="KW-1133">Transmembrane helix</keyword>
<evidence type="ECO:0000313" key="2">
    <source>
        <dbReference type="EMBL" id="JAH57021.1"/>
    </source>
</evidence>
<reference evidence="2" key="2">
    <citation type="journal article" date="2015" name="Fish Shellfish Immunol.">
        <title>Early steps in the European eel (Anguilla anguilla)-Vibrio vulnificus interaction in the gills: Role of the RtxA13 toxin.</title>
        <authorList>
            <person name="Callol A."/>
            <person name="Pajuelo D."/>
            <person name="Ebbesson L."/>
            <person name="Teles M."/>
            <person name="MacKenzie S."/>
            <person name="Amaro C."/>
        </authorList>
    </citation>
    <scope>NUCLEOTIDE SEQUENCE</scope>
</reference>
<proteinExistence type="predicted"/>
<name>A0A0E9TTZ0_ANGAN</name>
<sequence>MVWDLAVRCKYLNYVIIHYAVKWILLYEATLFCLSVQIELRNKILKSL</sequence>